<name>A0A9W9ZIV8_9CNID</name>
<dbReference type="CDD" id="cd22744">
    <property type="entry name" value="OTU"/>
    <property type="match status" value="1"/>
</dbReference>
<reference evidence="6" key="1">
    <citation type="submission" date="2023-01" db="EMBL/GenBank/DDBJ databases">
        <title>Genome assembly of the deep-sea coral Lophelia pertusa.</title>
        <authorList>
            <person name="Herrera S."/>
            <person name="Cordes E."/>
        </authorList>
    </citation>
    <scope>NUCLEOTIDE SEQUENCE</scope>
    <source>
        <strain evidence="6">USNM1676648</strain>
        <tissue evidence="6">Polyp</tissue>
    </source>
</reference>
<dbReference type="OrthoDB" id="5987925at2759"/>
<accession>A0A9W9ZIV8</accession>
<proteinExistence type="inferred from homology"/>
<dbReference type="SMART" id="SM01114">
    <property type="entry name" value="CXC"/>
    <property type="match status" value="2"/>
</dbReference>
<dbReference type="Proteomes" id="UP001163046">
    <property type="component" value="Unassembled WGS sequence"/>
</dbReference>
<evidence type="ECO:0000256" key="3">
    <source>
        <dbReference type="ARBA" id="ARBA00023242"/>
    </source>
</evidence>
<evidence type="ECO:0000256" key="1">
    <source>
        <dbReference type="ARBA" id="ARBA00004123"/>
    </source>
</evidence>
<keyword evidence="3" id="KW-0539">Nucleus</keyword>
<dbReference type="Gene3D" id="3.90.70.80">
    <property type="match status" value="1"/>
</dbReference>
<dbReference type="InterPro" id="IPR005172">
    <property type="entry name" value="CRC"/>
</dbReference>
<dbReference type="PROSITE" id="PS51634">
    <property type="entry name" value="CRC"/>
    <property type="match status" value="1"/>
</dbReference>
<evidence type="ECO:0000313" key="6">
    <source>
        <dbReference type="EMBL" id="KAJ7381488.1"/>
    </source>
</evidence>
<dbReference type="EMBL" id="MU826350">
    <property type="protein sequence ID" value="KAJ7381488.1"/>
    <property type="molecule type" value="Genomic_DNA"/>
</dbReference>
<comment type="caution">
    <text evidence="6">The sequence shown here is derived from an EMBL/GenBank/DDBJ whole genome shotgun (WGS) entry which is preliminary data.</text>
</comment>
<feature type="domain" description="OTU" evidence="4">
    <location>
        <begin position="15"/>
        <end position="169"/>
    </location>
</feature>
<keyword evidence="7" id="KW-1185">Reference proteome</keyword>
<dbReference type="InterPro" id="IPR003323">
    <property type="entry name" value="OTU_dom"/>
</dbReference>
<dbReference type="AlphaFoldDB" id="A0A9W9ZIV8"/>
<comment type="subcellular location">
    <subcellularLocation>
        <location evidence="1">Nucleus</location>
    </subcellularLocation>
</comment>
<dbReference type="PROSITE" id="PS50802">
    <property type="entry name" value="OTU"/>
    <property type="match status" value="1"/>
</dbReference>
<sequence length="414" mass="45644">MNKECLQRNLASFGLAVDPVPGNGDCCLTSIVKELHKVILSKEDEGNYEFVDHLRRLGFQTSIVEDTNLLRSLFCQEIENNIDNYKNWVDFDINDELSKFSMSGWFNSSLGDLCVLACSNLLRTSIVVITSIPGAPFIPFVPSTICSKMAIFIAYNHSAPGHYDATQEMVQAVLDCASIKKGCNCGRMAKSRGVVDITSCIESRTSRCSCLKKGQTCTRLCRCVNCKNASQVEKSPSGQHKGCTCGSMKNVKSAFVTCKDNVERKSRCPCLRLGTKCTSSCRCSNCGNNKDCPDKRSSNVTSITRKRSNPEKYKRMRGADYLANKGFVVSNGPWTNLESIILFVVIEVIEGSGNGVALNSLNVAELYNFVVSSEKVKEIGLAVTYKPFSSIVGKLSWLNEKHSLHESLMDSKIN</sequence>
<dbReference type="InterPro" id="IPR033467">
    <property type="entry name" value="Tesmin/TSO1-like_CXC"/>
</dbReference>
<dbReference type="GO" id="GO:0005634">
    <property type="term" value="C:nucleus"/>
    <property type="evidence" value="ECO:0007669"/>
    <property type="project" value="UniProtKB-SubCell"/>
</dbReference>
<dbReference type="InterPro" id="IPR038765">
    <property type="entry name" value="Papain-like_cys_pep_sf"/>
</dbReference>
<comment type="similarity">
    <text evidence="2">Belongs to the lin-54 family.</text>
</comment>
<gene>
    <name evidence="6" type="ORF">OS493_001633</name>
</gene>
<organism evidence="6 7">
    <name type="scientific">Desmophyllum pertusum</name>
    <dbReference type="NCBI Taxonomy" id="174260"/>
    <lineage>
        <taxon>Eukaryota</taxon>
        <taxon>Metazoa</taxon>
        <taxon>Cnidaria</taxon>
        <taxon>Anthozoa</taxon>
        <taxon>Hexacorallia</taxon>
        <taxon>Scleractinia</taxon>
        <taxon>Caryophylliina</taxon>
        <taxon>Caryophylliidae</taxon>
        <taxon>Desmophyllum</taxon>
    </lineage>
</organism>
<evidence type="ECO:0008006" key="8">
    <source>
        <dbReference type="Google" id="ProtNLM"/>
    </source>
</evidence>
<feature type="domain" description="CRC" evidence="5">
    <location>
        <begin position="194"/>
        <end position="291"/>
    </location>
</feature>
<evidence type="ECO:0000256" key="2">
    <source>
        <dbReference type="ARBA" id="ARBA00007267"/>
    </source>
</evidence>
<dbReference type="SUPFAM" id="SSF54001">
    <property type="entry name" value="Cysteine proteinases"/>
    <property type="match status" value="1"/>
</dbReference>
<protein>
    <recommendedName>
        <fullName evidence="8">CRC domain-containing protein</fullName>
    </recommendedName>
</protein>
<evidence type="ECO:0000259" key="4">
    <source>
        <dbReference type="PROSITE" id="PS50802"/>
    </source>
</evidence>
<evidence type="ECO:0000313" key="7">
    <source>
        <dbReference type="Proteomes" id="UP001163046"/>
    </source>
</evidence>
<evidence type="ECO:0000259" key="5">
    <source>
        <dbReference type="PROSITE" id="PS51634"/>
    </source>
</evidence>